<feature type="region of interest" description="Disordered" evidence="1">
    <location>
        <begin position="82"/>
        <end position="101"/>
    </location>
</feature>
<organism evidence="2 3">
    <name type="scientific">Malus domestica</name>
    <name type="common">Apple</name>
    <name type="synonym">Pyrus malus</name>
    <dbReference type="NCBI Taxonomy" id="3750"/>
    <lineage>
        <taxon>Eukaryota</taxon>
        <taxon>Viridiplantae</taxon>
        <taxon>Streptophyta</taxon>
        <taxon>Embryophyta</taxon>
        <taxon>Tracheophyta</taxon>
        <taxon>Spermatophyta</taxon>
        <taxon>Magnoliopsida</taxon>
        <taxon>eudicotyledons</taxon>
        <taxon>Gunneridae</taxon>
        <taxon>Pentapetalae</taxon>
        <taxon>rosids</taxon>
        <taxon>fabids</taxon>
        <taxon>Rosales</taxon>
        <taxon>Rosaceae</taxon>
        <taxon>Amygdaloideae</taxon>
        <taxon>Maleae</taxon>
        <taxon>Malus</taxon>
    </lineage>
</organism>
<dbReference type="Proteomes" id="UP000290289">
    <property type="component" value="Chromosome 2"/>
</dbReference>
<dbReference type="AlphaFoldDB" id="A0A498KEQ4"/>
<sequence>MSRQPSTATMAISKPSSQNNRNVVSEEIEKSDASPIKAGLADQNPKEEETDAYVSQSGGHCSNFRSSVCDATPLCPKQEIETKIAEEASEHHSESRGWQNV</sequence>
<evidence type="ECO:0000313" key="3">
    <source>
        <dbReference type="Proteomes" id="UP000290289"/>
    </source>
</evidence>
<proteinExistence type="predicted"/>
<comment type="caution">
    <text evidence="2">The sequence shown here is derived from an EMBL/GenBank/DDBJ whole genome shotgun (WGS) entry which is preliminary data.</text>
</comment>
<feature type="compositionally biased region" description="Basic and acidic residues" evidence="1">
    <location>
        <begin position="82"/>
        <end position="95"/>
    </location>
</feature>
<evidence type="ECO:0000256" key="1">
    <source>
        <dbReference type="SAM" id="MobiDB-lite"/>
    </source>
</evidence>
<keyword evidence="3" id="KW-1185">Reference proteome</keyword>
<evidence type="ECO:0000313" key="2">
    <source>
        <dbReference type="EMBL" id="RXI05857.1"/>
    </source>
</evidence>
<gene>
    <name evidence="2" type="ORF">DVH24_017899</name>
</gene>
<feature type="region of interest" description="Disordered" evidence="1">
    <location>
        <begin position="1"/>
        <end position="60"/>
    </location>
</feature>
<accession>A0A498KEQ4</accession>
<protein>
    <submittedName>
        <fullName evidence="2">Uncharacterized protein</fullName>
    </submittedName>
</protein>
<name>A0A498KEQ4_MALDO</name>
<feature type="compositionally biased region" description="Polar residues" evidence="1">
    <location>
        <begin position="1"/>
        <end position="23"/>
    </location>
</feature>
<reference evidence="2 3" key="1">
    <citation type="submission" date="2018-10" db="EMBL/GenBank/DDBJ databases">
        <title>A high-quality apple genome assembly.</title>
        <authorList>
            <person name="Hu J."/>
        </authorList>
    </citation>
    <scope>NUCLEOTIDE SEQUENCE [LARGE SCALE GENOMIC DNA]</scope>
    <source>
        <strain evidence="3">cv. HFTH1</strain>
        <tissue evidence="2">Young leaf</tissue>
    </source>
</reference>
<dbReference type="EMBL" id="RDQH01000328">
    <property type="protein sequence ID" value="RXI05857.1"/>
    <property type="molecule type" value="Genomic_DNA"/>
</dbReference>